<keyword evidence="3" id="KW-1185">Reference proteome</keyword>
<evidence type="ECO:0000313" key="3">
    <source>
        <dbReference type="Proteomes" id="UP001497382"/>
    </source>
</evidence>
<reference evidence="2 3" key="1">
    <citation type="submission" date="2024-04" db="EMBL/GenBank/DDBJ databases">
        <authorList>
            <person name="Rising A."/>
            <person name="Reimegard J."/>
            <person name="Sonavane S."/>
            <person name="Akerstrom W."/>
            <person name="Nylinder S."/>
            <person name="Hedman E."/>
            <person name="Kallberg Y."/>
        </authorList>
    </citation>
    <scope>NUCLEOTIDE SEQUENCE [LARGE SCALE GENOMIC DNA]</scope>
</reference>
<proteinExistence type="predicted"/>
<evidence type="ECO:0000256" key="1">
    <source>
        <dbReference type="SAM" id="SignalP"/>
    </source>
</evidence>
<evidence type="ECO:0000313" key="2">
    <source>
        <dbReference type="EMBL" id="CAL1285023.1"/>
    </source>
</evidence>
<feature type="chain" id="PRO_5043572994" evidence="1">
    <location>
        <begin position="19"/>
        <end position="72"/>
    </location>
</feature>
<feature type="signal peptide" evidence="1">
    <location>
        <begin position="1"/>
        <end position="18"/>
    </location>
</feature>
<accession>A0AAV2ALZ9</accession>
<organism evidence="2 3">
    <name type="scientific">Larinioides sclopetarius</name>
    <dbReference type="NCBI Taxonomy" id="280406"/>
    <lineage>
        <taxon>Eukaryota</taxon>
        <taxon>Metazoa</taxon>
        <taxon>Ecdysozoa</taxon>
        <taxon>Arthropoda</taxon>
        <taxon>Chelicerata</taxon>
        <taxon>Arachnida</taxon>
        <taxon>Araneae</taxon>
        <taxon>Araneomorphae</taxon>
        <taxon>Entelegynae</taxon>
        <taxon>Araneoidea</taxon>
        <taxon>Araneidae</taxon>
        <taxon>Larinioides</taxon>
    </lineage>
</organism>
<comment type="caution">
    <text evidence="2">The sequence shown here is derived from an EMBL/GenBank/DDBJ whole genome shotgun (WGS) entry which is preliminary data.</text>
</comment>
<protein>
    <submittedName>
        <fullName evidence="2">Uncharacterized protein</fullName>
    </submittedName>
</protein>
<dbReference type="EMBL" id="CAXIEN010000187">
    <property type="protein sequence ID" value="CAL1285023.1"/>
    <property type="molecule type" value="Genomic_DNA"/>
</dbReference>
<dbReference type="AlphaFoldDB" id="A0AAV2ALZ9"/>
<keyword evidence="1" id="KW-0732">Signal</keyword>
<name>A0AAV2ALZ9_9ARAC</name>
<dbReference type="Proteomes" id="UP001497382">
    <property type="component" value="Unassembled WGS sequence"/>
</dbReference>
<sequence>MKLTVILVFCLLVASAYAAVDMVQFFEHFIAVGCTKTPSSGATLPVKICGSCLQYTVNVQKIDAGSCTNPQG</sequence>
<gene>
    <name evidence="2" type="ORF">LARSCL_LOCUS13474</name>
</gene>